<dbReference type="SMART" id="SM00382">
    <property type="entry name" value="AAA"/>
    <property type="match status" value="1"/>
</dbReference>
<dbReference type="AlphaFoldDB" id="A0A0E3P5X3"/>
<evidence type="ECO:0000259" key="4">
    <source>
        <dbReference type="PROSITE" id="PS50893"/>
    </source>
</evidence>
<gene>
    <name evidence="5" type="ORF">MSSIT_2398</name>
</gene>
<dbReference type="PROSITE" id="PS50893">
    <property type="entry name" value="ABC_TRANSPORTER_2"/>
    <property type="match status" value="1"/>
</dbReference>
<evidence type="ECO:0000256" key="1">
    <source>
        <dbReference type="ARBA" id="ARBA00022448"/>
    </source>
</evidence>
<dbReference type="PATRIC" id="fig|1434120.4.peg.3137"/>
<keyword evidence="1" id="KW-0813">Transport</keyword>
<dbReference type="SUPFAM" id="SSF52540">
    <property type="entry name" value="P-loop containing nucleoside triphosphate hydrolases"/>
    <property type="match status" value="1"/>
</dbReference>
<keyword evidence="6" id="KW-1185">Reference proteome</keyword>
<dbReference type="Pfam" id="PF00005">
    <property type="entry name" value="ABC_tran"/>
    <property type="match status" value="1"/>
</dbReference>
<sequence length="224" mass="24753">MNIVETRNLSKYYTFDSGLRVEALRGINVKIEEGDFVSFMGPSGSGKSTLLNIVGCLDQPTSGDVFIEGNEVDYRNSSSLVRLHRQTIGFVFQAFNLISTMNAMENVCYPLYFSGVSRSRQKQRATELLGLVGLGDRMHHLPSELSGGEQQRVAVARALANSPKLILADEPTGNLDSDTGNKITDLMRKINREQGVSFLVTTHDPEMARIADRVIRLKDGKITV</sequence>
<dbReference type="InterPro" id="IPR003439">
    <property type="entry name" value="ABC_transporter-like_ATP-bd"/>
</dbReference>
<dbReference type="FunFam" id="3.40.50.300:FF:000032">
    <property type="entry name" value="Export ABC transporter ATP-binding protein"/>
    <property type="match status" value="1"/>
</dbReference>
<dbReference type="PROSITE" id="PS00211">
    <property type="entry name" value="ABC_TRANSPORTER_1"/>
    <property type="match status" value="1"/>
</dbReference>
<dbReference type="GO" id="GO:0005886">
    <property type="term" value="C:plasma membrane"/>
    <property type="evidence" value="ECO:0007669"/>
    <property type="project" value="TreeGrafter"/>
</dbReference>
<dbReference type="RefSeq" id="WP_048172832.1">
    <property type="nucleotide sequence ID" value="NZ_CP009506.1"/>
</dbReference>
<evidence type="ECO:0000313" key="5">
    <source>
        <dbReference type="EMBL" id="AKB29117.1"/>
    </source>
</evidence>
<dbReference type="InterPro" id="IPR003593">
    <property type="entry name" value="AAA+_ATPase"/>
</dbReference>
<dbReference type="InterPro" id="IPR017911">
    <property type="entry name" value="MacB-like_ATP-bd"/>
</dbReference>
<dbReference type="PANTHER" id="PTHR24220:SF86">
    <property type="entry name" value="ABC TRANSPORTER ABCH.1"/>
    <property type="match status" value="1"/>
</dbReference>
<protein>
    <submittedName>
        <fullName evidence="5">ABC transporter, ATP-binding protein</fullName>
    </submittedName>
</protein>
<keyword evidence="3 5" id="KW-0067">ATP-binding</keyword>
<name>A0A0E3P5X3_9EURY</name>
<dbReference type="GO" id="GO:0016887">
    <property type="term" value="F:ATP hydrolysis activity"/>
    <property type="evidence" value="ECO:0007669"/>
    <property type="project" value="InterPro"/>
</dbReference>
<dbReference type="InterPro" id="IPR017871">
    <property type="entry name" value="ABC_transporter-like_CS"/>
</dbReference>
<organism evidence="5 6">
    <name type="scientific">Methanosarcina siciliae T4/M</name>
    <dbReference type="NCBI Taxonomy" id="1434120"/>
    <lineage>
        <taxon>Archaea</taxon>
        <taxon>Methanobacteriati</taxon>
        <taxon>Methanobacteriota</taxon>
        <taxon>Stenosarchaea group</taxon>
        <taxon>Methanomicrobia</taxon>
        <taxon>Methanosarcinales</taxon>
        <taxon>Methanosarcinaceae</taxon>
        <taxon>Methanosarcina</taxon>
    </lineage>
</organism>
<dbReference type="CDD" id="cd03255">
    <property type="entry name" value="ABC_MJ0796_LolCDE_FtsE"/>
    <property type="match status" value="1"/>
</dbReference>
<evidence type="ECO:0000313" key="6">
    <source>
        <dbReference type="Proteomes" id="UP000033111"/>
    </source>
</evidence>
<dbReference type="HOGENOM" id="CLU_000604_1_22_2"/>
<feature type="domain" description="ABC transporter" evidence="4">
    <location>
        <begin position="4"/>
        <end position="224"/>
    </location>
</feature>
<evidence type="ECO:0000256" key="2">
    <source>
        <dbReference type="ARBA" id="ARBA00022741"/>
    </source>
</evidence>
<proteinExistence type="predicted"/>
<dbReference type="KEGG" id="msw:MSSIT_2398"/>
<dbReference type="GeneID" id="24861281"/>
<keyword evidence="2" id="KW-0547">Nucleotide-binding</keyword>
<dbReference type="GO" id="GO:0005524">
    <property type="term" value="F:ATP binding"/>
    <property type="evidence" value="ECO:0007669"/>
    <property type="project" value="UniProtKB-KW"/>
</dbReference>
<dbReference type="Gene3D" id="3.40.50.300">
    <property type="entry name" value="P-loop containing nucleotide triphosphate hydrolases"/>
    <property type="match status" value="1"/>
</dbReference>
<dbReference type="PANTHER" id="PTHR24220">
    <property type="entry name" value="IMPORT ATP-BINDING PROTEIN"/>
    <property type="match status" value="1"/>
</dbReference>
<reference evidence="5 6" key="1">
    <citation type="submission" date="2014-07" db="EMBL/GenBank/DDBJ databases">
        <title>Methanogenic archaea and the global carbon cycle.</title>
        <authorList>
            <person name="Henriksen J.R."/>
            <person name="Luke J."/>
            <person name="Reinhart S."/>
            <person name="Benedict M.N."/>
            <person name="Youngblut N.D."/>
            <person name="Metcalf M.E."/>
            <person name="Whitaker R.J."/>
            <person name="Metcalf W.W."/>
        </authorList>
    </citation>
    <scope>NUCLEOTIDE SEQUENCE [LARGE SCALE GENOMIC DNA]</scope>
    <source>
        <strain evidence="5 6">T4/M</strain>
    </source>
</reference>
<dbReference type="EMBL" id="CP009506">
    <property type="protein sequence ID" value="AKB29117.1"/>
    <property type="molecule type" value="Genomic_DNA"/>
</dbReference>
<dbReference type="OrthoDB" id="31298at2157"/>
<accession>A0A0E3P5X3</accession>
<dbReference type="InterPro" id="IPR015854">
    <property type="entry name" value="ABC_transpr_LolD-like"/>
</dbReference>
<dbReference type="GO" id="GO:0098796">
    <property type="term" value="C:membrane protein complex"/>
    <property type="evidence" value="ECO:0007669"/>
    <property type="project" value="UniProtKB-ARBA"/>
</dbReference>
<dbReference type="InterPro" id="IPR027417">
    <property type="entry name" value="P-loop_NTPase"/>
</dbReference>
<dbReference type="Proteomes" id="UP000033111">
    <property type="component" value="Chromosome"/>
</dbReference>
<evidence type="ECO:0000256" key="3">
    <source>
        <dbReference type="ARBA" id="ARBA00022840"/>
    </source>
</evidence>
<dbReference type="GO" id="GO:0022857">
    <property type="term" value="F:transmembrane transporter activity"/>
    <property type="evidence" value="ECO:0007669"/>
    <property type="project" value="TreeGrafter"/>
</dbReference>